<organism evidence="1 2">
    <name type="scientific">Adiantum capillus-veneris</name>
    <name type="common">Maidenhair fern</name>
    <dbReference type="NCBI Taxonomy" id="13818"/>
    <lineage>
        <taxon>Eukaryota</taxon>
        <taxon>Viridiplantae</taxon>
        <taxon>Streptophyta</taxon>
        <taxon>Embryophyta</taxon>
        <taxon>Tracheophyta</taxon>
        <taxon>Polypodiopsida</taxon>
        <taxon>Polypodiidae</taxon>
        <taxon>Polypodiales</taxon>
        <taxon>Pteridineae</taxon>
        <taxon>Pteridaceae</taxon>
        <taxon>Vittarioideae</taxon>
        <taxon>Adiantum</taxon>
    </lineage>
</organism>
<reference evidence="1 2" key="1">
    <citation type="submission" date="2021-01" db="EMBL/GenBank/DDBJ databases">
        <title>Adiantum capillus-veneris genome.</title>
        <authorList>
            <person name="Fang Y."/>
            <person name="Liao Q."/>
        </authorList>
    </citation>
    <scope>NUCLEOTIDE SEQUENCE [LARGE SCALE GENOMIC DNA]</scope>
    <source>
        <strain evidence="1">H3</strain>
        <tissue evidence="1">Leaf</tissue>
    </source>
</reference>
<gene>
    <name evidence="1" type="ORF">GOP47_0005464</name>
</gene>
<accession>A0A9D4V5S0</accession>
<evidence type="ECO:0000313" key="1">
    <source>
        <dbReference type="EMBL" id="KAI5079985.1"/>
    </source>
</evidence>
<name>A0A9D4V5S0_ADICA</name>
<evidence type="ECO:0000313" key="2">
    <source>
        <dbReference type="Proteomes" id="UP000886520"/>
    </source>
</evidence>
<dbReference type="Proteomes" id="UP000886520">
    <property type="component" value="Chromosome 5"/>
</dbReference>
<dbReference type="AlphaFoldDB" id="A0A9D4V5S0"/>
<protein>
    <submittedName>
        <fullName evidence="1">Uncharacterized protein</fullName>
    </submittedName>
</protein>
<sequence length="59" mass="6443">MGAELAPAMSLISSSPNERPEDLFNFCNRLRWGIAVPPSLAETPATHSRRLLSPLLPTL</sequence>
<comment type="caution">
    <text evidence="1">The sequence shown here is derived from an EMBL/GenBank/DDBJ whole genome shotgun (WGS) entry which is preliminary data.</text>
</comment>
<dbReference type="EMBL" id="JABFUD020000005">
    <property type="protein sequence ID" value="KAI5079985.1"/>
    <property type="molecule type" value="Genomic_DNA"/>
</dbReference>
<proteinExistence type="predicted"/>
<keyword evidence="2" id="KW-1185">Reference proteome</keyword>